<gene>
    <name evidence="4" type="ORF">B5F11_16380</name>
</gene>
<sequence>MQIYQTALITGATSGIGRAFAGALAAQGSNLILTGRRQALLEQTAAGLRAQYGVQVTVLPAELSDERDICRIEALIRATQLDLLVNNAGFGLRGCFQDGPLEPYLQMERVHIGCTVRLTYAALEQMCARDSGAIINVASDAAYMIVPANAFYSGTKAFIKQFSEGLYLDLRGRGSHVRVQALCPGLTRTDFQLKMGMPKGKQRNRGVMRWQEPETVAARSLRCLERGRPVCHCGGAMGIAERVLCVFMPLLLPAGSALVSCSAGRLIWKLRFPGILTVTQSLNGVRISSILNPTDHTAGGDFKWVKRY</sequence>
<dbReference type="RefSeq" id="WP_087302731.1">
    <property type="nucleotide sequence ID" value="NZ_NFKP01000026.1"/>
</dbReference>
<comment type="caution">
    <text evidence="4">The sequence shown here is derived from an EMBL/GenBank/DDBJ whole genome shotgun (WGS) entry which is preliminary data.</text>
</comment>
<dbReference type="InterPro" id="IPR002347">
    <property type="entry name" value="SDR_fam"/>
</dbReference>
<evidence type="ECO:0008006" key="6">
    <source>
        <dbReference type="Google" id="ProtNLM"/>
    </source>
</evidence>
<reference evidence="5" key="1">
    <citation type="submission" date="2017-04" db="EMBL/GenBank/DDBJ databases">
        <title>Function of individual gut microbiota members based on whole genome sequencing of pure cultures obtained from chicken caecum.</title>
        <authorList>
            <person name="Medvecky M."/>
            <person name="Cejkova D."/>
            <person name="Polansky O."/>
            <person name="Karasova D."/>
            <person name="Kubasova T."/>
            <person name="Cizek A."/>
            <person name="Rychlik I."/>
        </authorList>
    </citation>
    <scope>NUCLEOTIDE SEQUENCE [LARGE SCALE GENOMIC DNA]</scope>
    <source>
        <strain evidence="5">An175</strain>
    </source>
</reference>
<dbReference type="Pfam" id="PF00106">
    <property type="entry name" value="adh_short"/>
    <property type="match status" value="1"/>
</dbReference>
<dbReference type="GO" id="GO:0016491">
    <property type="term" value="F:oxidoreductase activity"/>
    <property type="evidence" value="ECO:0007669"/>
    <property type="project" value="UniProtKB-KW"/>
</dbReference>
<evidence type="ECO:0000313" key="5">
    <source>
        <dbReference type="Proteomes" id="UP000196386"/>
    </source>
</evidence>
<accession>A0A1Y4MTS9</accession>
<protein>
    <recommendedName>
        <fullName evidence="6">SDR family NAD(P)-dependent oxidoreductase</fullName>
    </recommendedName>
</protein>
<dbReference type="GO" id="GO:0016020">
    <property type="term" value="C:membrane"/>
    <property type="evidence" value="ECO:0007669"/>
    <property type="project" value="TreeGrafter"/>
</dbReference>
<dbReference type="PRINTS" id="PR00081">
    <property type="entry name" value="GDHRDH"/>
</dbReference>
<dbReference type="AlphaFoldDB" id="A0A1Y4MTS9"/>
<evidence type="ECO:0000256" key="1">
    <source>
        <dbReference type="ARBA" id="ARBA00006484"/>
    </source>
</evidence>
<evidence type="ECO:0000256" key="2">
    <source>
        <dbReference type="ARBA" id="ARBA00023002"/>
    </source>
</evidence>
<evidence type="ECO:0000256" key="3">
    <source>
        <dbReference type="RuleBase" id="RU000363"/>
    </source>
</evidence>
<name>A0A1Y4MTS9_9FIRM</name>
<keyword evidence="2" id="KW-0560">Oxidoreductase</keyword>
<dbReference type="PANTHER" id="PTHR44196">
    <property type="entry name" value="DEHYDROGENASE/REDUCTASE SDR FAMILY MEMBER 7B"/>
    <property type="match status" value="1"/>
</dbReference>
<dbReference type="Proteomes" id="UP000196386">
    <property type="component" value="Unassembled WGS sequence"/>
</dbReference>
<dbReference type="InterPro" id="IPR036291">
    <property type="entry name" value="NAD(P)-bd_dom_sf"/>
</dbReference>
<dbReference type="Gene3D" id="3.40.50.720">
    <property type="entry name" value="NAD(P)-binding Rossmann-like Domain"/>
    <property type="match status" value="1"/>
</dbReference>
<comment type="similarity">
    <text evidence="1 3">Belongs to the short-chain dehydrogenases/reductases (SDR) family.</text>
</comment>
<dbReference type="CDD" id="cd05233">
    <property type="entry name" value="SDR_c"/>
    <property type="match status" value="1"/>
</dbReference>
<proteinExistence type="inferred from homology"/>
<dbReference type="SUPFAM" id="SSF51735">
    <property type="entry name" value="NAD(P)-binding Rossmann-fold domains"/>
    <property type="match status" value="1"/>
</dbReference>
<evidence type="ECO:0000313" key="4">
    <source>
        <dbReference type="EMBL" id="OUP67777.1"/>
    </source>
</evidence>
<dbReference type="PRINTS" id="PR00080">
    <property type="entry name" value="SDRFAMILY"/>
</dbReference>
<organism evidence="4 5">
    <name type="scientific">Anaerotruncus colihominis</name>
    <dbReference type="NCBI Taxonomy" id="169435"/>
    <lineage>
        <taxon>Bacteria</taxon>
        <taxon>Bacillati</taxon>
        <taxon>Bacillota</taxon>
        <taxon>Clostridia</taxon>
        <taxon>Eubacteriales</taxon>
        <taxon>Oscillospiraceae</taxon>
        <taxon>Anaerotruncus</taxon>
    </lineage>
</organism>
<dbReference type="PANTHER" id="PTHR44196:SF2">
    <property type="entry name" value="SHORT-CHAIN DEHYDROGENASE-RELATED"/>
    <property type="match status" value="1"/>
</dbReference>
<dbReference type="EMBL" id="NFKP01000026">
    <property type="protein sequence ID" value="OUP67777.1"/>
    <property type="molecule type" value="Genomic_DNA"/>
</dbReference>